<dbReference type="CDD" id="cd19757">
    <property type="entry name" value="Bbox1"/>
    <property type="match status" value="1"/>
</dbReference>
<reference evidence="3" key="1">
    <citation type="submission" date="2022-08" db="EMBL/GenBank/DDBJ databases">
        <title>Novel sulphate-reducing endosymbionts in the free-living metamonad Anaeramoeba.</title>
        <authorList>
            <person name="Jerlstrom-Hultqvist J."/>
            <person name="Cepicka I."/>
            <person name="Gallot-Lavallee L."/>
            <person name="Salas-Leiva D."/>
            <person name="Curtis B.A."/>
            <person name="Zahonova K."/>
            <person name="Pipaliya S."/>
            <person name="Dacks J."/>
            <person name="Roger A.J."/>
        </authorList>
    </citation>
    <scope>NUCLEOTIDE SEQUENCE</scope>
    <source>
        <strain evidence="3">Busselton2</strain>
    </source>
</reference>
<feature type="domain" description="B box-type" evidence="2">
    <location>
        <begin position="28"/>
        <end position="74"/>
    </location>
</feature>
<dbReference type="Gene3D" id="2.60.120.920">
    <property type="match status" value="1"/>
</dbReference>
<name>A0AAV8A870_9EUKA</name>
<evidence type="ECO:0000256" key="1">
    <source>
        <dbReference type="PROSITE-ProRule" id="PRU00024"/>
    </source>
</evidence>
<sequence>MNEQKRNLPKNQEIHNSDHTNKFLEIKNKKTICEICSKQKPTFTCTQCNIYYCNNCQSQAHIPIMKKKHQQYIVALLDGNLDEHRFPSNKYECTRHKEEFNLFCQEEECLKCSKCISDCKNKNHKLDDLGLVADNFIKESEEIELYLIHQKKKIKSKRLKSTGNQEALSKEIDISIQLIEMRSTKLKNQIDIMTQNSINSLKEIKKYFNLQFLKYNKMEKEKTLQVKEKLNKLKIIPKQYSNQKQTIDIIQDWMKVKKKIVPNLNQKKKMKQNERKKKRKLKIKNSIDKFHPKLITESITISNNNQTICNSGKGFGRVCGQKKYLDGKYKIQIRIDSFPLNKNENNAICIGVIDQKNRKNFVKNGKWENSYYFKVIWDNTLNSLQSLKRKCESTFVQHQYATPIKKGDILTIILDMNKYQVSFVINDQNFGVAWKKISKNVSFFVDLPWLTNNVKNQITLLSIQKIIQKRKKKF</sequence>
<dbReference type="InterPro" id="IPR013320">
    <property type="entry name" value="ConA-like_dom_sf"/>
</dbReference>
<proteinExistence type="predicted"/>
<dbReference type="InterPro" id="IPR000315">
    <property type="entry name" value="Znf_B-box"/>
</dbReference>
<dbReference type="Pfam" id="PF00622">
    <property type="entry name" value="SPRY"/>
    <property type="match status" value="1"/>
</dbReference>
<comment type="caution">
    <text evidence="3">The sequence shown here is derived from an EMBL/GenBank/DDBJ whole genome shotgun (WGS) entry which is preliminary data.</text>
</comment>
<dbReference type="InterPro" id="IPR003877">
    <property type="entry name" value="SPRY_dom"/>
</dbReference>
<keyword evidence="1" id="KW-0862">Zinc</keyword>
<evidence type="ECO:0000313" key="3">
    <source>
        <dbReference type="EMBL" id="KAJ3448907.1"/>
    </source>
</evidence>
<dbReference type="SUPFAM" id="SSF57845">
    <property type="entry name" value="B-box zinc-binding domain"/>
    <property type="match status" value="1"/>
</dbReference>
<dbReference type="GO" id="GO:0008270">
    <property type="term" value="F:zinc ion binding"/>
    <property type="evidence" value="ECO:0007669"/>
    <property type="project" value="UniProtKB-KW"/>
</dbReference>
<accession>A0AAV8A870</accession>
<dbReference type="SUPFAM" id="SSF49899">
    <property type="entry name" value="Concanavalin A-like lectins/glucanases"/>
    <property type="match status" value="1"/>
</dbReference>
<evidence type="ECO:0000313" key="4">
    <source>
        <dbReference type="Proteomes" id="UP001146793"/>
    </source>
</evidence>
<dbReference type="Proteomes" id="UP001146793">
    <property type="component" value="Unassembled WGS sequence"/>
</dbReference>
<protein>
    <submittedName>
        <fullName evidence="3">Tripartite motif-containing 59-related</fullName>
    </submittedName>
</protein>
<gene>
    <name evidence="3" type="ORF">M0812_01394</name>
</gene>
<dbReference type="InterPro" id="IPR043136">
    <property type="entry name" value="B30.2/SPRY_sf"/>
</dbReference>
<dbReference type="PROSITE" id="PS50119">
    <property type="entry name" value="ZF_BBOX"/>
    <property type="match status" value="1"/>
</dbReference>
<keyword evidence="1" id="KW-0863">Zinc-finger</keyword>
<organism evidence="3 4">
    <name type="scientific">Anaeramoeba flamelloides</name>
    <dbReference type="NCBI Taxonomy" id="1746091"/>
    <lineage>
        <taxon>Eukaryota</taxon>
        <taxon>Metamonada</taxon>
        <taxon>Anaeramoebidae</taxon>
        <taxon>Anaeramoeba</taxon>
    </lineage>
</organism>
<dbReference type="Gene3D" id="3.30.160.60">
    <property type="entry name" value="Classic Zinc Finger"/>
    <property type="match status" value="1"/>
</dbReference>
<keyword evidence="1" id="KW-0479">Metal-binding</keyword>
<dbReference type="EMBL" id="JANTQA010000015">
    <property type="protein sequence ID" value="KAJ3448907.1"/>
    <property type="molecule type" value="Genomic_DNA"/>
</dbReference>
<dbReference type="AlphaFoldDB" id="A0AAV8A870"/>
<evidence type="ECO:0000259" key="2">
    <source>
        <dbReference type="PROSITE" id="PS50119"/>
    </source>
</evidence>